<name>A0A939P6B0_9ACTN</name>
<dbReference type="EMBL" id="JAGEOJ010000002">
    <property type="protein sequence ID" value="MBO2446261.1"/>
    <property type="molecule type" value="Genomic_DNA"/>
</dbReference>
<organism evidence="1 2">
    <name type="scientific">Actinomadura barringtoniae</name>
    <dbReference type="NCBI Taxonomy" id="1427535"/>
    <lineage>
        <taxon>Bacteria</taxon>
        <taxon>Bacillati</taxon>
        <taxon>Actinomycetota</taxon>
        <taxon>Actinomycetes</taxon>
        <taxon>Streptosporangiales</taxon>
        <taxon>Thermomonosporaceae</taxon>
        <taxon>Actinomadura</taxon>
    </lineage>
</organism>
<dbReference type="AlphaFoldDB" id="A0A939P6B0"/>
<dbReference type="RefSeq" id="WP_208253884.1">
    <property type="nucleotide sequence ID" value="NZ_JAGEOJ010000002.1"/>
</dbReference>
<proteinExistence type="predicted"/>
<sequence>MRRRPLRSLTAMVALVLTLTGCGVRETGIVDAGAPPSASPSAVARITVYLLNDKGHLVPVLRAGLPGHPYIAVDQLAVQPTEGERRQGLHTEVPDEIREAYTLTNVEAPDNGADRLVVQLRETTAWTRRAHAQLACTAAAIPGIRKVVLSPQVQRVSPGKHEEIVKVTMSSDLTCDQFDDLR</sequence>
<protein>
    <recommendedName>
        <fullName evidence="3">GerMN domain-containing protein</fullName>
    </recommendedName>
</protein>
<accession>A0A939P6B0</accession>
<evidence type="ECO:0008006" key="3">
    <source>
        <dbReference type="Google" id="ProtNLM"/>
    </source>
</evidence>
<dbReference type="Proteomes" id="UP000669179">
    <property type="component" value="Unassembled WGS sequence"/>
</dbReference>
<keyword evidence="2" id="KW-1185">Reference proteome</keyword>
<comment type="caution">
    <text evidence="1">The sequence shown here is derived from an EMBL/GenBank/DDBJ whole genome shotgun (WGS) entry which is preliminary data.</text>
</comment>
<reference evidence="1" key="1">
    <citation type="submission" date="2021-03" db="EMBL/GenBank/DDBJ databases">
        <authorList>
            <person name="Kanchanasin P."/>
            <person name="Saeng-In P."/>
            <person name="Phongsopitanun W."/>
            <person name="Yuki M."/>
            <person name="Kudo T."/>
            <person name="Ohkuma M."/>
            <person name="Tanasupawat S."/>
        </authorList>
    </citation>
    <scope>NUCLEOTIDE SEQUENCE</scope>
    <source>
        <strain evidence="1">GKU 128</strain>
    </source>
</reference>
<gene>
    <name evidence="1" type="ORF">J4573_04115</name>
</gene>
<dbReference type="PROSITE" id="PS51257">
    <property type="entry name" value="PROKAR_LIPOPROTEIN"/>
    <property type="match status" value="1"/>
</dbReference>
<evidence type="ECO:0000313" key="2">
    <source>
        <dbReference type="Proteomes" id="UP000669179"/>
    </source>
</evidence>
<evidence type="ECO:0000313" key="1">
    <source>
        <dbReference type="EMBL" id="MBO2446261.1"/>
    </source>
</evidence>